<dbReference type="Pfam" id="PF00078">
    <property type="entry name" value="RVT_1"/>
    <property type="match status" value="1"/>
</dbReference>
<dbReference type="OrthoDB" id="10064741at2759"/>
<feature type="non-terminal residue" evidence="5">
    <location>
        <position position="333"/>
    </location>
</feature>
<dbReference type="GO" id="GO:0004523">
    <property type="term" value="F:RNA-DNA hybrid ribonuclease activity"/>
    <property type="evidence" value="ECO:0007669"/>
    <property type="project" value="UniProtKB-EC"/>
</dbReference>
<dbReference type="InterPro" id="IPR043128">
    <property type="entry name" value="Rev_trsase/Diguanyl_cyclase"/>
</dbReference>
<comment type="similarity">
    <text evidence="1">Belongs to the beta type-B retroviral polymerase family. HERV class-II K(HML-2) pol subfamily.</text>
</comment>
<accession>A0A2I4ALZ2</accession>
<keyword evidence="4" id="KW-1185">Reference proteome</keyword>
<gene>
    <name evidence="5" type="primary">LOC106512424</name>
</gene>
<dbReference type="InterPro" id="IPR008042">
    <property type="entry name" value="Retrotrans_Pao"/>
</dbReference>
<dbReference type="Pfam" id="PF05380">
    <property type="entry name" value="Peptidase_A17"/>
    <property type="match status" value="1"/>
</dbReference>
<organism evidence="4 5">
    <name type="scientific">Austrofundulus limnaeus</name>
    <name type="common">Annual killifish</name>
    <dbReference type="NCBI Taxonomy" id="52670"/>
    <lineage>
        <taxon>Eukaryota</taxon>
        <taxon>Metazoa</taxon>
        <taxon>Chordata</taxon>
        <taxon>Craniata</taxon>
        <taxon>Vertebrata</taxon>
        <taxon>Euteleostomi</taxon>
        <taxon>Actinopterygii</taxon>
        <taxon>Neopterygii</taxon>
        <taxon>Teleostei</taxon>
        <taxon>Neoteleostei</taxon>
        <taxon>Acanthomorphata</taxon>
        <taxon>Ovalentaria</taxon>
        <taxon>Atherinomorphae</taxon>
        <taxon>Cyprinodontiformes</taxon>
        <taxon>Rivulidae</taxon>
        <taxon>Austrofundulus</taxon>
    </lineage>
</organism>
<evidence type="ECO:0000313" key="4">
    <source>
        <dbReference type="Proteomes" id="UP000192220"/>
    </source>
</evidence>
<dbReference type="AlphaFoldDB" id="A0A2I4ALZ2"/>
<dbReference type="PROSITE" id="PS00028">
    <property type="entry name" value="ZINC_FINGER_C2H2_1"/>
    <property type="match status" value="1"/>
</dbReference>
<dbReference type="RefSeq" id="XP_013856498.1">
    <property type="nucleotide sequence ID" value="XM_014001044.1"/>
</dbReference>
<proteinExistence type="inferred from homology"/>
<dbReference type="InParanoid" id="A0A2I4ALZ2"/>
<dbReference type="GeneID" id="106512424"/>
<dbReference type="Gene3D" id="3.10.10.10">
    <property type="entry name" value="HIV Type 1 Reverse Transcriptase, subunit A, domain 1"/>
    <property type="match status" value="1"/>
</dbReference>
<evidence type="ECO:0000256" key="1">
    <source>
        <dbReference type="ARBA" id="ARBA00010879"/>
    </source>
</evidence>
<feature type="domain" description="C2H2-type" evidence="3">
    <location>
        <begin position="161"/>
        <end position="181"/>
    </location>
</feature>
<dbReference type="Proteomes" id="UP000192220">
    <property type="component" value="Unplaced"/>
</dbReference>
<dbReference type="PANTHER" id="PTHR47331:SF5">
    <property type="entry name" value="RIBONUCLEASE H"/>
    <property type="match status" value="1"/>
</dbReference>
<dbReference type="CDD" id="cd01644">
    <property type="entry name" value="RT_pepA17"/>
    <property type="match status" value="1"/>
</dbReference>
<dbReference type="InterPro" id="IPR000477">
    <property type="entry name" value="RT_dom"/>
</dbReference>
<evidence type="ECO:0000313" key="5">
    <source>
        <dbReference type="RefSeq" id="XP_013856498.1"/>
    </source>
</evidence>
<dbReference type="STRING" id="52670.A0A2I4ALZ2"/>
<reference evidence="5" key="1">
    <citation type="submission" date="2025-08" db="UniProtKB">
        <authorList>
            <consortium name="RefSeq"/>
        </authorList>
    </citation>
    <scope>IDENTIFICATION</scope>
</reference>
<protein>
    <recommendedName>
        <fullName evidence="2">ribonuclease H</fullName>
        <ecNumber evidence="2">3.1.26.4</ecNumber>
    </recommendedName>
</protein>
<name>A0A2I4ALZ2_AUSLI</name>
<sequence length="333" mass="38682">MHVPPEVVKGLLRSTERKLIKHPDLTLTYNQEIRKLVDSGYVVKLTPEEIHSSTESWYVPHHMVHHNNKARVVFNCSFEFQGTILNNYLLPGPPLGPTLLGVLLRFRQYPVAVSRDIKAMFRQIRLLPEDCHLLWFLWRDCEIERLPDVYEWRVLPFGTTCSPCCATFALQRHVKEHQDTHEDIYESVHTAFYVDNCLQSLSDPQEAKLLIDRMRELLLQGGFEIRQWASNLPEVVTHLPSTARSESCELWLNFKSLDPQESTLGLSWHCPTDVLGYKHRPVSYTTVTLRNIYKVLASQYDPLGYICPYTTRAKLIVQALWNTERGWDEPIEG</sequence>
<dbReference type="InterPro" id="IPR043502">
    <property type="entry name" value="DNA/RNA_pol_sf"/>
</dbReference>
<dbReference type="EC" id="3.1.26.4" evidence="2"/>
<dbReference type="InterPro" id="IPR013087">
    <property type="entry name" value="Znf_C2H2_type"/>
</dbReference>
<dbReference type="KEGG" id="alim:106512424"/>
<evidence type="ECO:0000259" key="3">
    <source>
        <dbReference type="PROSITE" id="PS00028"/>
    </source>
</evidence>
<dbReference type="Gene3D" id="3.30.70.270">
    <property type="match status" value="1"/>
</dbReference>
<dbReference type="PANTHER" id="PTHR47331">
    <property type="entry name" value="PHD-TYPE DOMAIN-CONTAINING PROTEIN"/>
    <property type="match status" value="1"/>
</dbReference>
<dbReference type="SUPFAM" id="SSF56672">
    <property type="entry name" value="DNA/RNA polymerases"/>
    <property type="match status" value="1"/>
</dbReference>
<evidence type="ECO:0000256" key="2">
    <source>
        <dbReference type="ARBA" id="ARBA00012180"/>
    </source>
</evidence>